<accession>A0A371EJ73</accession>
<comment type="caution">
    <text evidence="1">The sequence shown here is derived from an EMBL/GenBank/DDBJ whole genome shotgun (WGS) entry which is preliminary data.</text>
</comment>
<dbReference type="AlphaFoldDB" id="A0A371EJ73"/>
<feature type="non-terminal residue" evidence="1">
    <location>
        <position position="1"/>
    </location>
</feature>
<keyword evidence="2" id="KW-1185">Reference proteome</keyword>
<sequence length="268" mass="30008">VTLRALMVPSFEKAGVEGCHMSLAYEVNLTDEYSVIDPKCFTIPCTIGNSYFEKARCDLASHRTHPVGIEEDVLVKVGGFIFYVDFVILDMEEDDGVSIILGRPFFGHKKGGDKCRVWKTYLKTRKILCPLLLVIVYKLLIFLMGQSREATPTQGAYQKAVEVTKGDGITFKVNKHQVDTIKRKSSRSSLSLLLKTKPLGSPSRRSLNVVTNKNTKRVPKCFTIPCTISNSYFEKTPCDLGANINLIPYSILRNLTCRNPSLLIFLCS</sequence>
<name>A0A371EJ73_MUCPR</name>
<dbReference type="Proteomes" id="UP000257109">
    <property type="component" value="Unassembled WGS sequence"/>
</dbReference>
<proteinExistence type="predicted"/>
<gene>
    <name evidence="1" type="ORF">CR513_55193</name>
</gene>
<organism evidence="1 2">
    <name type="scientific">Mucuna pruriens</name>
    <name type="common">Velvet bean</name>
    <name type="synonym">Dolichos pruriens</name>
    <dbReference type="NCBI Taxonomy" id="157652"/>
    <lineage>
        <taxon>Eukaryota</taxon>
        <taxon>Viridiplantae</taxon>
        <taxon>Streptophyta</taxon>
        <taxon>Embryophyta</taxon>
        <taxon>Tracheophyta</taxon>
        <taxon>Spermatophyta</taxon>
        <taxon>Magnoliopsida</taxon>
        <taxon>eudicotyledons</taxon>
        <taxon>Gunneridae</taxon>
        <taxon>Pentapetalae</taxon>
        <taxon>rosids</taxon>
        <taxon>fabids</taxon>
        <taxon>Fabales</taxon>
        <taxon>Fabaceae</taxon>
        <taxon>Papilionoideae</taxon>
        <taxon>50 kb inversion clade</taxon>
        <taxon>NPAAA clade</taxon>
        <taxon>indigoferoid/millettioid clade</taxon>
        <taxon>Phaseoleae</taxon>
        <taxon>Mucuna</taxon>
    </lineage>
</organism>
<dbReference type="EMBL" id="QJKJ01013599">
    <property type="protein sequence ID" value="RDX66081.1"/>
    <property type="molecule type" value="Genomic_DNA"/>
</dbReference>
<protein>
    <submittedName>
        <fullName evidence="1">Uncharacterized protein</fullName>
    </submittedName>
</protein>
<reference evidence="1" key="1">
    <citation type="submission" date="2018-05" db="EMBL/GenBank/DDBJ databases">
        <title>Draft genome of Mucuna pruriens seed.</title>
        <authorList>
            <person name="Nnadi N.E."/>
            <person name="Vos R."/>
            <person name="Hasami M.H."/>
            <person name="Devisetty U.K."/>
            <person name="Aguiy J.C."/>
        </authorList>
    </citation>
    <scope>NUCLEOTIDE SEQUENCE [LARGE SCALE GENOMIC DNA]</scope>
    <source>
        <strain evidence="1">JCA_2017</strain>
    </source>
</reference>
<evidence type="ECO:0000313" key="1">
    <source>
        <dbReference type="EMBL" id="RDX66081.1"/>
    </source>
</evidence>
<dbReference type="PANTHER" id="PTHR33067:SF9">
    <property type="entry name" value="RNA-DIRECTED DNA POLYMERASE"/>
    <property type="match status" value="1"/>
</dbReference>
<evidence type="ECO:0000313" key="2">
    <source>
        <dbReference type="Proteomes" id="UP000257109"/>
    </source>
</evidence>
<dbReference type="PANTHER" id="PTHR33067">
    <property type="entry name" value="RNA-DIRECTED DNA POLYMERASE-RELATED"/>
    <property type="match status" value="1"/>
</dbReference>